<dbReference type="Proteomes" id="UP000032336">
    <property type="component" value="Unassembled WGS sequence"/>
</dbReference>
<organism evidence="2 3">
    <name type="scientific">Ferrimicrobium acidiphilum DSM 19497</name>
    <dbReference type="NCBI Taxonomy" id="1121877"/>
    <lineage>
        <taxon>Bacteria</taxon>
        <taxon>Bacillati</taxon>
        <taxon>Actinomycetota</taxon>
        <taxon>Acidimicrobiia</taxon>
        <taxon>Acidimicrobiales</taxon>
        <taxon>Acidimicrobiaceae</taxon>
        <taxon>Ferrimicrobium</taxon>
    </lineage>
</organism>
<dbReference type="PANTHER" id="PTHR46825:SF9">
    <property type="entry name" value="BETA-LACTAMASE-RELATED DOMAIN-CONTAINING PROTEIN"/>
    <property type="match status" value="1"/>
</dbReference>
<dbReference type="InterPro" id="IPR012338">
    <property type="entry name" value="Beta-lactam/transpept-like"/>
</dbReference>
<dbReference type="SUPFAM" id="SSF56601">
    <property type="entry name" value="beta-lactamase/transpeptidase-like"/>
    <property type="match status" value="1"/>
</dbReference>
<name>A0A0D8FQP7_9ACTN</name>
<proteinExistence type="predicted"/>
<dbReference type="Gene3D" id="3.40.710.10">
    <property type="entry name" value="DD-peptidase/beta-lactamase superfamily"/>
    <property type="match status" value="1"/>
</dbReference>
<keyword evidence="3" id="KW-1185">Reference proteome</keyword>
<dbReference type="InterPro" id="IPR050491">
    <property type="entry name" value="AmpC-like"/>
</dbReference>
<comment type="caution">
    <text evidence="2">The sequence shown here is derived from an EMBL/GenBank/DDBJ whole genome shotgun (WGS) entry which is preliminary data.</text>
</comment>
<gene>
    <name evidence="2" type="primary">pbpE</name>
    <name evidence="2" type="ORF">FEAC_28010</name>
</gene>
<protein>
    <submittedName>
        <fullName evidence="2">Penicillin-binding protein 4</fullName>
    </submittedName>
</protein>
<dbReference type="InterPro" id="IPR001466">
    <property type="entry name" value="Beta-lactam-related"/>
</dbReference>
<evidence type="ECO:0000313" key="2">
    <source>
        <dbReference type="EMBL" id="KJE75461.1"/>
    </source>
</evidence>
<dbReference type="EMBL" id="JXUW01000040">
    <property type="protein sequence ID" value="KJE75461.1"/>
    <property type="molecule type" value="Genomic_DNA"/>
</dbReference>
<evidence type="ECO:0000313" key="3">
    <source>
        <dbReference type="Proteomes" id="UP000032336"/>
    </source>
</evidence>
<reference evidence="2 3" key="1">
    <citation type="submission" date="2015-01" db="EMBL/GenBank/DDBJ databases">
        <title>Draft genome of the acidophilic iron oxidizer Ferrimicrobium acidiphilum strain T23.</title>
        <authorList>
            <person name="Poehlein A."/>
            <person name="Eisen S."/>
            <person name="Schloemann M."/>
            <person name="Johnson B.D."/>
            <person name="Daniel R."/>
            <person name="Muehling M."/>
        </authorList>
    </citation>
    <scope>NUCLEOTIDE SEQUENCE [LARGE SCALE GENOMIC DNA]</scope>
    <source>
        <strain evidence="2 3">T23</strain>
    </source>
</reference>
<feature type="domain" description="Beta-lactamase-related" evidence="1">
    <location>
        <begin position="32"/>
        <end position="372"/>
    </location>
</feature>
<dbReference type="PANTHER" id="PTHR46825">
    <property type="entry name" value="D-ALANYL-D-ALANINE-CARBOXYPEPTIDASE/ENDOPEPTIDASE AMPH"/>
    <property type="match status" value="1"/>
</dbReference>
<sequence>MSEFQHPRPFDAAEDLAASHNGPILSTSFLSIDNLFMNFLEEHRVPGLVWGLVDGGGLIHHGAYGVSESASTHGLSKDSVFRIASMTKSFTALCVLLLRDQHKLSLDDPIGDWITELRFDPQLDQIETPITIRHLLSMSSGLVEDDPWADRQLALSPEVFQAMLSNGIGLDLRPSTAFEYSNLGYAMLGLIATRAAGVSLADMAAENIFSPLAMASTTWDLQTMDSDRLVAGHSLCDNQWVLEPSLADGAFGPMGGLGSTIEDLARWVTLHLNAWSEQTPRASLAIRPSTLREMADIHRVMAHPRMTDPDVTAQGYGYGLMIAHHRRLGRIVGHSGGLPGFGSRMEWLPDYGVGLVALANRTYAPLSDVVRRGLEYLVEQGFVTTPTREPSQDLQRIYLAVNASYQDPENYQSIRDVALATYLLDRDDDRRPPNFTTLRDHYGRLLSVGPIIATGKLRGSWTLDCEHGSFTVHAMLGPTLPHKLQFLQIVKDSRSEVG</sequence>
<dbReference type="eggNOG" id="COG1680">
    <property type="taxonomic scope" value="Bacteria"/>
</dbReference>
<dbReference type="OrthoDB" id="3863176at2"/>
<dbReference type="PATRIC" id="fig|1121877.4.peg.3148"/>
<dbReference type="RefSeq" id="WP_035391399.1">
    <property type="nucleotide sequence ID" value="NZ_JQKF01000045.1"/>
</dbReference>
<dbReference type="GeneID" id="78373770"/>
<evidence type="ECO:0000259" key="1">
    <source>
        <dbReference type="Pfam" id="PF00144"/>
    </source>
</evidence>
<dbReference type="STRING" id="1121877.FEAC_28010"/>
<dbReference type="Pfam" id="PF00144">
    <property type="entry name" value="Beta-lactamase"/>
    <property type="match status" value="1"/>
</dbReference>
<dbReference type="AlphaFoldDB" id="A0A0D8FQP7"/>
<accession>A0A0D8FQP7</accession>